<keyword evidence="1" id="KW-1185">Reference proteome</keyword>
<dbReference type="AlphaFoldDB" id="A0A915JA98"/>
<evidence type="ECO:0000313" key="2">
    <source>
        <dbReference type="WBParaSite" id="nRc.2.0.1.t23413-RA"/>
    </source>
</evidence>
<dbReference type="Proteomes" id="UP000887565">
    <property type="component" value="Unplaced"/>
</dbReference>
<proteinExistence type="predicted"/>
<dbReference type="WBParaSite" id="nRc.2.0.1.t23413-RA">
    <property type="protein sequence ID" value="nRc.2.0.1.t23413-RA"/>
    <property type="gene ID" value="nRc.2.0.1.g23413"/>
</dbReference>
<sequence>MVMTERGIKFIVVLNPWNISGVRLHQRCICDYSITIKDDYWSFLLSTINGSPTEPHPLAHSLSSFNSNVLTSLFHFNKRSQDRLDDVVLDVQSVTVSHATSDLFGANAAKVDVGFVTFKQGLRVSQELFICPVWNNMWTMSAFENQRASIHVLGEKCHRKSNKSLVIWLAASHALVGKKQKYNNDEKYEILQGL</sequence>
<protein>
    <submittedName>
        <fullName evidence="2">Uncharacterized protein</fullName>
    </submittedName>
</protein>
<reference evidence="2" key="1">
    <citation type="submission" date="2022-11" db="UniProtKB">
        <authorList>
            <consortium name="WormBaseParasite"/>
        </authorList>
    </citation>
    <scope>IDENTIFICATION</scope>
</reference>
<organism evidence="1 2">
    <name type="scientific">Romanomermis culicivorax</name>
    <name type="common">Nematode worm</name>
    <dbReference type="NCBI Taxonomy" id="13658"/>
    <lineage>
        <taxon>Eukaryota</taxon>
        <taxon>Metazoa</taxon>
        <taxon>Ecdysozoa</taxon>
        <taxon>Nematoda</taxon>
        <taxon>Enoplea</taxon>
        <taxon>Dorylaimia</taxon>
        <taxon>Mermithida</taxon>
        <taxon>Mermithoidea</taxon>
        <taxon>Mermithidae</taxon>
        <taxon>Romanomermis</taxon>
    </lineage>
</organism>
<accession>A0A915JA98</accession>
<name>A0A915JA98_ROMCU</name>
<evidence type="ECO:0000313" key="1">
    <source>
        <dbReference type="Proteomes" id="UP000887565"/>
    </source>
</evidence>